<keyword evidence="1" id="KW-0378">Hydrolase</keyword>
<dbReference type="Gene3D" id="1.10.10.800">
    <property type="match status" value="1"/>
</dbReference>
<organism evidence="4 5">
    <name type="scientific">Penicillium patulum</name>
    <name type="common">Penicillium griseofulvum</name>
    <dbReference type="NCBI Taxonomy" id="5078"/>
    <lineage>
        <taxon>Eukaryota</taxon>
        <taxon>Fungi</taxon>
        <taxon>Dikarya</taxon>
        <taxon>Ascomycota</taxon>
        <taxon>Pezizomycotina</taxon>
        <taxon>Eurotiomycetes</taxon>
        <taxon>Eurotiomycetidae</taxon>
        <taxon>Eurotiales</taxon>
        <taxon>Aspergillaceae</taxon>
        <taxon>Penicillium</taxon>
    </lineage>
</organism>
<keyword evidence="5" id="KW-1185">Reference proteome</keyword>
<dbReference type="OrthoDB" id="2498029at2759"/>
<dbReference type="EMBL" id="LHQR01000047">
    <property type="protein sequence ID" value="KXG50408.1"/>
    <property type="molecule type" value="Genomic_DNA"/>
</dbReference>
<dbReference type="RefSeq" id="XP_040648944.1">
    <property type="nucleotide sequence ID" value="XM_040794613.1"/>
</dbReference>
<name>A0A135LN75_PENPA</name>
<comment type="caution">
    <text evidence="4">The sequence shown here is derived from an EMBL/GenBank/DDBJ whole genome shotgun (WGS) entry which is preliminary data.</text>
</comment>
<dbReference type="PROSITE" id="PS00708">
    <property type="entry name" value="PRO_ENDOPEP_SER"/>
    <property type="match status" value="1"/>
</dbReference>
<comment type="similarity">
    <text evidence="2">Belongs to the polyketide transferase af380 family.</text>
</comment>
<dbReference type="GeneID" id="63709913"/>
<dbReference type="GO" id="GO:0017000">
    <property type="term" value="P:antibiotic biosynthetic process"/>
    <property type="evidence" value="ECO:0007669"/>
    <property type="project" value="UniProtKB-ARBA"/>
</dbReference>
<proteinExistence type="inferred from homology"/>
<dbReference type="Gene3D" id="3.40.50.1820">
    <property type="entry name" value="alpha/beta hydrolase"/>
    <property type="match status" value="1"/>
</dbReference>
<dbReference type="InterPro" id="IPR000073">
    <property type="entry name" value="AB_hydrolase_1"/>
</dbReference>
<dbReference type="Pfam" id="PF12697">
    <property type="entry name" value="Abhydrolase_6"/>
    <property type="match status" value="1"/>
</dbReference>
<gene>
    <name evidence="4" type="ORF">PGRI_068990</name>
</gene>
<sequence>MASQEVQFKTIDGLTLSGRIYPSSGAVLGPAIILTGGFATVKEMFIPDIAAQFQHAGITALIYDPRCTGASEGEPRQELDPHKQVSDYSDALTFLASQPGVDASRIGFWGFSFGGIVALSAATLDSRVRWVVACCPLTNFTFDGKRARVLARTMRDRESIIKGNPPFSLPVLTEEGLNPAGFGGAADANNYRLIMDAFRNAPTYENRTTLQTYYKIAGWNPLGLVSQLDSASVLLLTPQDDIISTAEDQTKLFDSIVADVKKHQHFEPEKGHMNIFGGESFARLMQVQIDFLQD</sequence>
<accession>A0A135LN75</accession>
<dbReference type="OMA" id="FMARHPM"/>
<dbReference type="SUPFAM" id="SSF53474">
    <property type="entry name" value="alpha/beta-Hydrolases"/>
    <property type="match status" value="1"/>
</dbReference>
<evidence type="ECO:0000259" key="3">
    <source>
        <dbReference type="Pfam" id="PF12697"/>
    </source>
</evidence>
<dbReference type="InterPro" id="IPR051411">
    <property type="entry name" value="Polyketide_trans_af380"/>
</dbReference>
<feature type="domain" description="AB hydrolase-1" evidence="3">
    <location>
        <begin position="36"/>
        <end position="274"/>
    </location>
</feature>
<protein>
    <recommendedName>
        <fullName evidence="3">AB hydrolase-1 domain-containing protein</fullName>
    </recommendedName>
</protein>
<dbReference type="GO" id="GO:0006508">
    <property type="term" value="P:proteolysis"/>
    <property type="evidence" value="ECO:0007669"/>
    <property type="project" value="InterPro"/>
</dbReference>
<dbReference type="InterPro" id="IPR029058">
    <property type="entry name" value="AB_hydrolase_fold"/>
</dbReference>
<evidence type="ECO:0000256" key="2">
    <source>
        <dbReference type="ARBA" id="ARBA00029464"/>
    </source>
</evidence>
<dbReference type="PANTHER" id="PTHR47751:SF2">
    <property type="entry name" value="DLTD N-TERMINAL DOMAIN PROTEIN (AFU_ORTHOLOGUE AFUA_8G00380)-RELATED"/>
    <property type="match status" value="1"/>
</dbReference>
<evidence type="ECO:0000313" key="4">
    <source>
        <dbReference type="EMBL" id="KXG50408.1"/>
    </source>
</evidence>
<dbReference type="PANTHER" id="PTHR47751">
    <property type="entry name" value="SUPERFAMILY HYDROLASE, PUTATIVE (AFU_ORTHOLOGUE AFUA_2G16580)-RELATED"/>
    <property type="match status" value="1"/>
</dbReference>
<dbReference type="ESTHER" id="penpa-a0a135ln75">
    <property type="family name" value="Thiohydrolase"/>
</dbReference>
<dbReference type="Proteomes" id="UP000070168">
    <property type="component" value="Unassembled WGS sequence"/>
</dbReference>
<dbReference type="GO" id="GO:0072330">
    <property type="term" value="P:monocarboxylic acid biosynthetic process"/>
    <property type="evidence" value="ECO:0007669"/>
    <property type="project" value="UniProtKB-ARBA"/>
</dbReference>
<dbReference type="AlphaFoldDB" id="A0A135LN75"/>
<dbReference type="STRING" id="5078.A0A135LN75"/>
<evidence type="ECO:0000256" key="1">
    <source>
        <dbReference type="ARBA" id="ARBA00022801"/>
    </source>
</evidence>
<reference evidence="4 5" key="1">
    <citation type="journal article" date="2016" name="BMC Genomics">
        <title>Genome sequencing and secondary metabolism of the postharvest pathogen Penicillium griseofulvum.</title>
        <authorList>
            <person name="Banani H."/>
            <person name="Marcet-Houben M."/>
            <person name="Ballester A.R."/>
            <person name="Abbruscato P."/>
            <person name="Gonzalez-Candelas L."/>
            <person name="Gabaldon T."/>
            <person name="Spadaro D."/>
        </authorList>
    </citation>
    <scope>NUCLEOTIDE SEQUENCE [LARGE SCALE GENOMIC DNA]</scope>
    <source>
        <strain evidence="4 5">PG3</strain>
    </source>
</reference>
<evidence type="ECO:0000313" key="5">
    <source>
        <dbReference type="Proteomes" id="UP000070168"/>
    </source>
</evidence>
<dbReference type="GO" id="GO:0004252">
    <property type="term" value="F:serine-type endopeptidase activity"/>
    <property type="evidence" value="ECO:0007669"/>
    <property type="project" value="InterPro"/>
</dbReference>
<dbReference type="InterPro" id="IPR002471">
    <property type="entry name" value="Pept_S9_AS"/>
</dbReference>